<dbReference type="GO" id="GO:0006508">
    <property type="term" value="P:proteolysis"/>
    <property type="evidence" value="ECO:0007669"/>
    <property type="project" value="UniProtKB-KW"/>
</dbReference>
<comment type="caution">
    <text evidence="8">The sequence shown here is derived from an EMBL/GenBank/DDBJ whole genome shotgun (WGS) entry which is preliminary data.</text>
</comment>
<dbReference type="EMBL" id="VSIY01000013">
    <property type="protein sequence ID" value="TYB80635.1"/>
    <property type="molecule type" value="Genomic_DNA"/>
</dbReference>
<comment type="similarity">
    <text evidence="1 6">Belongs to the peptidase S1B family.</text>
</comment>
<dbReference type="GO" id="GO:0004252">
    <property type="term" value="F:serine-type endopeptidase activity"/>
    <property type="evidence" value="ECO:0007669"/>
    <property type="project" value="InterPro"/>
</dbReference>
<dbReference type="Proteomes" id="UP000322080">
    <property type="component" value="Unassembled WGS sequence"/>
</dbReference>
<accession>A0A5D0RIL7</accession>
<dbReference type="PROSITE" id="PS50240">
    <property type="entry name" value="TRYPSIN_DOM"/>
    <property type="match status" value="1"/>
</dbReference>
<dbReference type="PROSITE" id="PS00134">
    <property type="entry name" value="TRYPSIN_HIS"/>
    <property type="match status" value="1"/>
</dbReference>
<proteinExistence type="inferred from homology"/>
<dbReference type="EC" id="3.4.21.-" evidence="6"/>
<keyword evidence="5 6" id="KW-0720">Serine protease</keyword>
<dbReference type="InterPro" id="IPR050966">
    <property type="entry name" value="Glutamyl_endopeptidase"/>
</dbReference>
<evidence type="ECO:0000313" key="8">
    <source>
        <dbReference type="EMBL" id="TYB80635.1"/>
    </source>
</evidence>
<dbReference type="InterPro" id="IPR008256">
    <property type="entry name" value="Peptidase_S1B"/>
</dbReference>
<dbReference type="InterPro" id="IPR043504">
    <property type="entry name" value="Peptidase_S1_PA_chymotrypsin"/>
</dbReference>
<gene>
    <name evidence="8" type="ORF">FVF75_13470</name>
</gene>
<feature type="signal peptide" evidence="6">
    <location>
        <begin position="1"/>
        <end position="24"/>
    </location>
</feature>
<keyword evidence="2 6" id="KW-0645">Protease</keyword>
<sequence>MKTRISGLAGALAALVLAGTGAMADGAGLRGLATGDDSRGWEGVGRLDLGGAAFCTGALIADNLVLTAAHCLFDKATGARIALDTMEFRAGWRNGRAAAYRGVRRAVAHPDFVFEGEDRGMDVALIELDQPIRNSTVLPFAVDEMPRRGAEVGVVSYAHDRADMPSLENVCHVLGRQSGTLVLDCDVDFGSSGAPVFDFSSGAPRIVSVVSAKATMAGDVMVSLGTSLTAPLADLHAMLDQGDGVFSRVRPTATVMGRDEAGSSTGAKFVRP</sequence>
<dbReference type="Gene3D" id="2.40.10.10">
    <property type="entry name" value="Trypsin-like serine proteases"/>
    <property type="match status" value="2"/>
</dbReference>
<keyword evidence="3 6" id="KW-0732">Signal</keyword>
<feature type="domain" description="Peptidase S1" evidence="7">
    <location>
        <begin position="16"/>
        <end position="272"/>
    </location>
</feature>
<reference evidence="8 9" key="1">
    <citation type="submission" date="2019-08" db="EMBL/GenBank/DDBJ databases">
        <title>Identification of a novel species of the genus Boseongicola.</title>
        <authorList>
            <person name="Zhang X.-Q."/>
        </authorList>
    </citation>
    <scope>NUCLEOTIDE SEQUENCE [LARGE SCALE GENOMIC DNA]</scope>
    <source>
        <strain evidence="8 9">HY14</strain>
    </source>
</reference>
<evidence type="ECO:0000256" key="4">
    <source>
        <dbReference type="ARBA" id="ARBA00022801"/>
    </source>
</evidence>
<keyword evidence="9" id="KW-1185">Reference proteome</keyword>
<evidence type="ECO:0000256" key="3">
    <source>
        <dbReference type="ARBA" id="ARBA00022729"/>
    </source>
</evidence>
<dbReference type="PANTHER" id="PTHR15462:SF8">
    <property type="entry name" value="SERINE PROTEASE"/>
    <property type="match status" value="1"/>
</dbReference>
<evidence type="ECO:0000259" key="7">
    <source>
        <dbReference type="PROSITE" id="PS50240"/>
    </source>
</evidence>
<dbReference type="InterPro" id="IPR018114">
    <property type="entry name" value="TRYPSIN_HIS"/>
</dbReference>
<dbReference type="PRINTS" id="PR00839">
    <property type="entry name" value="V8PROTEASE"/>
</dbReference>
<name>A0A5D0RIL7_9RHOB</name>
<protein>
    <recommendedName>
        <fullName evidence="6">Serine protease</fullName>
        <ecNumber evidence="6">3.4.21.-</ecNumber>
    </recommendedName>
</protein>
<evidence type="ECO:0000313" key="9">
    <source>
        <dbReference type="Proteomes" id="UP000322080"/>
    </source>
</evidence>
<dbReference type="SUPFAM" id="SSF50494">
    <property type="entry name" value="Trypsin-like serine proteases"/>
    <property type="match status" value="1"/>
</dbReference>
<feature type="chain" id="PRO_5023155830" description="Serine protease" evidence="6">
    <location>
        <begin position="25"/>
        <end position="272"/>
    </location>
</feature>
<dbReference type="RefSeq" id="WP_148378848.1">
    <property type="nucleotide sequence ID" value="NZ_VSIY01000013.1"/>
</dbReference>
<evidence type="ECO:0000256" key="1">
    <source>
        <dbReference type="ARBA" id="ARBA00008764"/>
    </source>
</evidence>
<dbReference type="PANTHER" id="PTHR15462">
    <property type="entry name" value="SERINE PROTEASE"/>
    <property type="match status" value="1"/>
</dbReference>
<keyword evidence="4 6" id="KW-0378">Hydrolase</keyword>
<evidence type="ECO:0000256" key="2">
    <source>
        <dbReference type="ARBA" id="ARBA00022670"/>
    </source>
</evidence>
<evidence type="ECO:0000256" key="5">
    <source>
        <dbReference type="ARBA" id="ARBA00022825"/>
    </source>
</evidence>
<evidence type="ECO:0000256" key="6">
    <source>
        <dbReference type="RuleBase" id="RU004296"/>
    </source>
</evidence>
<dbReference type="InterPro" id="IPR009003">
    <property type="entry name" value="Peptidase_S1_PA"/>
</dbReference>
<dbReference type="AlphaFoldDB" id="A0A5D0RIL7"/>
<dbReference type="Pfam" id="PF13365">
    <property type="entry name" value="Trypsin_2"/>
    <property type="match status" value="1"/>
</dbReference>
<organism evidence="8 9">
    <name type="scientific">Maritimibacter fusiformis</name>
    <dbReference type="NCBI Taxonomy" id="2603819"/>
    <lineage>
        <taxon>Bacteria</taxon>
        <taxon>Pseudomonadati</taxon>
        <taxon>Pseudomonadota</taxon>
        <taxon>Alphaproteobacteria</taxon>
        <taxon>Rhodobacterales</taxon>
        <taxon>Roseobacteraceae</taxon>
        <taxon>Maritimibacter</taxon>
    </lineage>
</organism>
<dbReference type="InterPro" id="IPR001254">
    <property type="entry name" value="Trypsin_dom"/>
</dbReference>